<dbReference type="RefSeq" id="WP_002660774.1">
    <property type="nucleotide sequence ID" value="NZ_JH719942.1"/>
</dbReference>
<dbReference type="Proteomes" id="UP000005113">
    <property type="component" value="Unassembled WGS sequence"/>
</dbReference>
<evidence type="ECO:0000313" key="1">
    <source>
        <dbReference type="EMBL" id="EJF54857.1"/>
    </source>
</evidence>
<evidence type="ECO:0000313" key="2">
    <source>
        <dbReference type="Proteomes" id="UP000005113"/>
    </source>
</evidence>
<dbReference type="EMBL" id="JH719942">
    <property type="protein sequence ID" value="EJF54857.1"/>
    <property type="molecule type" value="Genomic_DNA"/>
</dbReference>
<reference evidence="2" key="1">
    <citation type="journal article" date="2012" name="Stand. Genomic Sci.">
        <title>Permanent draft genome sequence of the gliding predator Saprospira grandis strain Sa g1 (= HR1).</title>
        <authorList>
            <person name="Mavromatis K."/>
            <person name="Chertkov O."/>
            <person name="Lapidus A."/>
            <person name="Nolan M."/>
            <person name="Lucas S."/>
            <person name="Tice H."/>
            <person name="Del Rio T.G."/>
            <person name="Cheng J.F."/>
            <person name="Han C."/>
            <person name="Tapia R."/>
            <person name="Bruce D."/>
            <person name="Goodwin L.A."/>
            <person name="Pitluck S."/>
            <person name="Huntemann M."/>
            <person name="Liolios K."/>
            <person name="Pagani I."/>
            <person name="Ivanova N."/>
            <person name="Mikhailova N."/>
            <person name="Pati A."/>
            <person name="Chen A."/>
            <person name="Palaniappan K."/>
            <person name="Land M."/>
            <person name="Brambilla E.M."/>
            <person name="Rohde M."/>
            <person name="Spring S."/>
            <person name="Goker M."/>
            <person name="Detter J.C."/>
            <person name="Bristow J."/>
            <person name="Eisen J.A."/>
            <person name="Markowitz V."/>
            <person name="Hugenholtz P."/>
            <person name="Kyrpides N.C."/>
            <person name="Klenk H.P."/>
            <person name="Woyke T."/>
        </authorList>
    </citation>
    <scope>NUCLEOTIDE SEQUENCE [LARGE SCALE GENOMIC DNA]</scope>
    <source>
        <strain evidence="2">DSM 2844</strain>
    </source>
</reference>
<name>J0PB28_9BACT</name>
<organism evidence="1 2">
    <name type="scientific">Saprospira grandis DSM 2844</name>
    <dbReference type="NCBI Taxonomy" id="694433"/>
    <lineage>
        <taxon>Bacteria</taxon>
        <taxon>Pseudomonadati</taxon>
        <taxon>Bacteroidota</taxon>
        <taxon>Saprospiria</taxon>
        <taxon>Saprospirales</taxon>
        <taxon>Saprospiraceae</taxon>
        <taxon>Saprospira</taxon>
    </lineage>
</organism>
<dbReference type="AlphaFoldDB" id="J0PB28"/>
<dbReference type="HOGENOM" id="CLU_3257675_0_0_10"/>
<sequence>MIIILLIIIAFILWKIYSQEEGTTSKATEEIILRDLEKRMRA</sequence>
<proteinExistence type="predicted"/>
<gene>
    <name evidence="1" type="ORF">SapgrDRAFT_3212</name>
</gene>
<accession>J0PB28</accession>
<protein>
    <submittedName>
        <fullName evidence="1">Uncharacterized protein</fullName>
    </submittedName>
</protein>